<evidence type="ECO:0000313" key="3">
    <source>
        <dbReference type="Proteomes" id="UP000504623"/>
    </source>
</evidence>
<dbReference type="SMART" id="SM00134">
    <property type="entry name" value="LU"/>
    <property type="match status" value="1"/>
</dbReference>
<dbReference type="CTD" id="2765"/>
<dbReference type="RefSeq" id="XP_006830920.1">
    <property type="nucleotide sequence ID" value="XM_006830857.1"/>
</dbReference>
<evidence type="ECO:0000256" key="1">
    <source>
        <dbReference type="SAM" id="SignalP"/>
    </source>
</evidence>
<name>A0A9B0SUG4_CHRAS</name>
<sequence>MCLLVLLMASGLPLAVTNFTLPVAEANLTWPLAESSINKSLLMETSFTRPPMDTGLIQSLANINVPDSQRKWTYNVVCHSCAVLNTFTCNTFQTCDYNTRRCMIVAIRLNLRNLLVYKGCAFNCTFTYASQQPPEAPRKITRKNNFYYVHCCGVNRCNFGGPTNVERDMLPFQPIEENLPEGTVPLGESTLFLSLVSIIINNALT</sequence>
<protein>
    <submittedName>
        <fullName evidence="4">Glycosyl-phosphatidylinositol-anchored molecule-like protein</fullName>
    </submittedName>
</protein>
<dbReference type="Proteomes" id="UP000504623">
    <property type="component" value="Unplaced"/>
</dbReference>
<feature type="signal peptide" evidence="1">
    <location>
        <begin position="1"/>
        <end position="17"/>
    </location>
</feature>
<reference evidence="4" key="1">
    <citation type="submission" date="2025-08" db="UniProtKB">
        <authorList>
            <consortium name="RefSeq"/>
        </authorList>
    </citation>
    <scope>IDENTIFICATION</scope>
    <source>
        <tissue evidence="4">Spleen</tissue>
    </source>
</reference>
<evidence type="ECO:0000259" key="2">
    <source>
        <dbReference type="SMART" id="SM00134"/>
    </source>
</evidence>
<gene>
    <name evidence="4" type="primary">GML</name>
</gene>
<dbReference type="CDD" id="cd23555">
    <property type="entry name" value="TFP_LU_ECD_GML"/>
    <property type="match status" value="1"/>
</dbReference>
<dbReference type="SUPFAM" id="SSF57302">
    <property type="entry name" value="Snake toxin-like"/>
    <property type="match status" value="1"/>
</dbReference>
<dbReference type="AlphaFoldDB" id="A0A9B0SUG4"/>
<keyword evidence="3" id="KW-1185">Reference proteome</keyword>
<dbReference type="InterPro" id="IPR052874">
    <property type="entry name" value="Sperm-ZP_regulatory"/>
</dbReference>
<dbReference type="PANTHER" id="PTHR15049:SF2">
    <property type="entry name" value="GLYCOSYL-PHOSPHATIDYLINOSITOL-ANCHORED MOLECULE-LIKE PROTEIN"/>
    <property type="match status" value="1"/>
</dbReference>
<organism evidence="3 4">
    <name type="scientific">Chrysochloris asiatica</name>
    <name type="common">Cape golden mole</name>
    <dbReference type="NCBI Taxonomy" id="185453"/>
    <lineage>
        <taxon>Eukaryota</taxon>
        <taxon>Metazoa</taxon>
        <taxon>Chordata</taxon>
        <taxon>Craniata</taxon>
        <taxon>Vertebrata</taxon>
        <taxon>Euteleostomi</taxon>
        <taxon>Mammalia</taxon>
        <taxon>Eutheria</taxon>
        <taxon>Afrotheria</taxon>
        <taxon>Chrysochloridae</taxon>
        <taxon>Chrysochlorinae</taxon>
        <taxon>Chrysochloris</taxon>
    </lineage>
</organism>
<dbReference type="GeneID" id="102818287"/>
<proteinExistence type="predicted"/>
<feature type="domain" description="UPAR/Ly6" evidence="2">
    <location>
        <begin position="78"/>
        <end position="170"/>
    </location>
</feature>
<dbReference type="InterPro" id="IPR045860">
    <property type="entry name" value="Snake_toxin-like_sf"/>
</dbReference>
<evidence type="ECO:0000313" key="4">
    <source>
        <dbReference type="RefSeq" id="XP_006830920.1"/>
    </source>
</evidence>
<feature type="chain" id="PRO_5038548667" evidence="1">
    <location>
        <begin position="18"/>
        <end position="205"/>
    </location>
</feature>
<dbReference type="OrthoDB" id="9837583at2759"/>
<dbReference type="PANTHER" id="PTHR15049">
    <property type="entry name" value="GLYCOSYL-PHOSPHATIDYLINOSITOL-ANCHORED MOLECULE-LIKE PROTEIN-RELATED"/>
    <property type="match status" value="1"/>
</dbReference>
<keyword evidence="1" id="KW-0732">Signal</keyword>
<dbReference type="InterPro" id="IPR016054">
    <property type="entry name" value="LY6_UPA_recep-like"/>
</dbReference>
<dbReference type="Gene3D" id="2.10.60.10">
    <property type="entry name" value="CD59"/>
    <property type="match status" value="1"/>
</dbReference>
<accession>A0A9B0SUG4</accession>